<dbReference type="InterPro" id="IPR038538">
    <property type="entry name" value="MTERF_sf"/>
</dbReference>
<sequence>MLQSLAAPLASPQRPLTSSASAQHSSSGTSSAATTARPAAAGGKGAAASGAGTRKPRTKTEQLSPGMENFVKQMFTADLDALPADEAAAAAAAEGQPPQAAAAEVDQQTAAPAAGQQQADSPAAAAASADAAVAQAEAAAGAAAAEAGLDRAAAKRREKKLQRLLGPKGGSPKGYEAWLEANAEGVAAFRPAAAATLAQLAGRTSPARQAWLVEQLLVWLFRSKRGHLLEPSEAEPSKLLAQLGLEEAITLLTRTLGVHGSHVPSILERCPVLLNWRPPAETLEALQELFGGRQALGTAVQRSPSVVLMNVEKVKRRLEVLALLMHRSTREAADLAAQFPALVGCGEKQLADNARFLGTLLPLRPYSTLLQRFPYLLTIPLEGRLRGLQRHVARGAPELAALDLQLLVSQQPTLLIKRPPEVVAQWHLLSQAAAAVPAWQDELAAMAAPTSAPTSAEQQTDSEAAAAAVAESSQGEAGQLSEADQWLADMLASMPGDSSGYGAFGIGGGSGAASSEASSAASSAEGEREPDWFHRDAAGEKVAAARGAFGTQQRPWADSDRLRMRQLARLLDARRWQVLRLLYLGETVGAEAGQRSLMEVVMEQLPAFERAHPDFPDWLADQLRREEEAQRQAAEEREQRRAEWRAEQAAAAGGESAAADGEAADWSWDAAAAGAAGSELESAALPAAGDEAAADAASPAAEAAAAAQEQTGAAGELSAAGAAPQQ</sequence>
<dbReference type="OrthoDB" id="10537947at2759"/>
<evidence type="ECO:0000256" key="4">
    <source>
        <dbReference type="SAM" id="MobiDB-lite"/>
    </source>
</evidence>
<reference evidence="5 6" key="1">
    <citation type="journal article" date="2018" name="Plant J.">
        <title>Genome sequences of Chlorella sorokiniana UTEX 1602 and Micractinium conductrix SAG 241.80: implications to maltose excretion by a green alga.</title>
        <authorList>
            <person name="Arriola M.B."/>
            <person name="Velmurugan N."/>
            <person name="Zhang Y."/>
            <person name="Plunkett M.H."/>
            <person name="Hondzo H."/>
            <person name="Barney B.M."/>
        </authorList>
    </citation>
    <scope>NUCLEOTIDE SEQUENCE [LARGE SCALE GENOMIC DNA]</scope>
    <source>
        <strain evidence="6">UTEX 1602</strain>
    </source>
</reference>
<feature type="compositionally biased region" description="Low complexity" evidence="4">
    <location>
        <begin position="17"/>
        <end position="53"/>
    </location>
</feature>
<dbReference type="EMBL" id="LHPG02000017">
    <property type="protein sequence ID" value="PRW33302.1"/>
    <property type="molecule type" value="Genomic_DNA"/>
</dbReference>
<proteinExistence type="inferred from homology"/>
<feature type="region of interest" description="Disordered" evidence="4">
    <location>
        <begin position="626"/>
        <end position="665"/>
    </location>
</feature>
<evidence type="ECO:0000256" key="3">
    <source>
        <dbReference type="ARBA" id="ARBA00022946"/>
    </source>
</evidence>
<dbReference type="Proteomes" id="UP000239899">
    <property type="component" value="Unassembled WGS sequence"/>
</dbReference>
<evidence type="ECO:0000313" key="6">
    <source>
        <dbReference type="Proteomes" id="UP000239899"/>
    </source>
</evidence>
<keyword evidence="2" id="KW-0804">Transcription</keyword>
<feature type="compositionally biased region" description="Basic and acidic residues" evidence="4">
    <location>
        <begin position="626"/>
        <end position="646"/>
    </location>
</feature>
<evidence type="ECO:0000313" key="5">
    <source>
        <dbReference type="EMBL" id="PRW33302.1"/>
    </source>
</evidence>
<dbReference type="InterPro" id="IPR003690">
    <property type="entry name" value="MTERF"/>
</dbReference>
<organism evidence="5 6">
    <name type="scientific">Chlorella sorokiniana</name>
    <name type="common">Freshwater green alga</name>
    <dbReference type="NCBI Taxonomy" id="3076"/>
    <lineage>
        <taxon>Eukaryota</taxon>
        <taxon>Viridiplantae</taxon>
        <taxon>Chlorophyta</taxon>
        <taxon>core chlorophytes</taxon>
        <taxon>Trebouxiophyceae</taxon>
        <taxon>Chlorellales</taxon>
        <taxon>Chlorellaceae</taxon>
        <taxon>Chlorella clade</taxon>
        <taxon>Chlorella</taxon>
    </lineage>
</organism>
<feature type="compositionally biased region" description="Low complexity" evidence="4">
    <location>
        <begin position="449"/>
        <end position="477"/>
    </location>
</feature>
<protein>
    <submittedName>
        <fullName evidence="5">Uncharacterized protein</fullName>
    </submittedName>
</protein>
<feature type="region of interest" description="Disordered" evidence="4">
    <location>
        <begin position="449"/>
        <end position="480"/>
    </location>
</feature>
<feature type="compositionally biased region" description="Low complexity" evidence="4">
    <location>
        <begin position="647"/>
        <end position="665"/>
    </location>
</feature>
<feature type="region of interest" description="Disordered" evidence="4">
    <location>
        <begin position="686"/>
        <end position="726"/>
    </location>
</feature>
<evidence type="ECO:0000256" key="1">
    <source>
        <dbReference type="ARBA" id="ARBA00007692"/>
    </source>
</evidence>
<comment type="caution">
    <text evidence="5">The sequence shown here is derived from an EMBL/GenBank/DDBJ whole genome shotgun (WGS) entry which is preliminary data.</text>
</comment>
<keyword evidence="2" id="KW-0805">Transcription regulation</keyword>
<keyword evidence="6" id="KW-1185">Reference proteome</keyword>
<gene>
    <name evidence="5" type="ORF">C2E21_7934</name>
</gene>
<dbReference type="AlphaFoldDB" id="A0A2P6TGQ9"/>
<keyword evidence="2" id="KW-0806">Transcription termination</keyword>
<dbReference type="Gene3D" id="1.25.70.10">
    <property type="entry name" value="Transcription termination factor 3, mitochondrial"/>
    <property type="match status" value="1"/>
</dbReference>
<feature type="region of interest" description="Disordered" evidence="4">
    <location>
        <begin position="88"/>
        <end position="122"/>
    </location>
</feature>
<name>A0A2P6TGQ9_CHLSO</name>
<keyword evidence="3" id="KW-0809">Transit peptide</keyword>
<feature type="region of interest" description="Disordered" evidence="4">
    <location>
        <begin position="1"/>
        <end position="71"/>
    </location>
</feature>
<comment type="similarity">
    <text evidence="1">Belongs to the mTERF family.</text>
</comment>
<dbReference type="GO" id="GO:0003676">
    <property type="term" value="F:nucleic acid binding"/>
    <property type="evidence" value="ECO:0007669"/>
    <property type="project" value="InterPro"/>
</dbReference>
<dbReference type="Pfam" id="PF02536">
    <property type="entry name" value="mTERF"/>
    <property type="match status" value="1"/>
</dbReference>
<evidence type="ECO:0000256" key="2">
    <source>
        <dbReference type="ARBA" id="ARBA00022472"/>
    </source>
</evidence>
<dbReference type="GO" id="GO:0006353">
    <property type="term" value="P:DNA-templated transcription termination"/>
    <property type="evidence" value="ECO:0007669"/>
    <property type="project" value="UniProtKB-KW"/>
</dbReference>
<accession>A0A2P6TGQ9</accession>